<reference evidence="2 3" key="1">
    <citation type="journal article" date="2019" name="Int. J. Syst. Evol. Microbiol.">
        <title>The Global Catalogue of Microorganisms (GCM) 10K type strain sequencing project: providing services to taxonomists for standard genome sequencing and annotation.</title>
        <authorList>
            <consortium name="The Broad Institute Genomics Platform"/>
            <consortium name="The Broad Institute Genome Sequencing Center for Infectious Disease"/>
            <person name="Wu L."/>
            <person name="Ma J."/>
        </authorList>
    </citation>
    <scope>NUCLEOTIDE SEQUENCE [LARGE SCALE GENOMIC DNA]</scope>
    <source>
        <strain evidence="2 3">JCM 15591</strain>
    </source>
</reference>
<comment type="caution">
    <text evidence="2">The sequence shown here is derived from an EMBL/GenBank/DDBJ whole genome shotgun (WGS) entry which is preliminary data.</text>
</comment>
<proteinExistence type="predicted"/>
<name>A0ABN2KXJ6_9MICO</name>
<keyword evidence="3" id="KW-1185">Reference proteome</keyword>
<dbReference type="EMBL" id="BAAAPN010000057">
    <property type="protein sequence ID" value="GAA1767821.1"/>
    <property type="molecule type" value="Genomic_DNA"/>
</dbReference>
<dbReference type="RefSeq" id="WP_344067443.1">
    <property type="nucleotide sequence ID" value="NZ_BAAAPN010000057.1"/>
</dbReference>
<evidence type="ECO:0000313" key="3">
    <source>
        <dbReference type="Proteomes" id="UP001501475"/>
    </source>
</evidence>
<dbReference type="SUPFAM" id="SSF88946">
    <property type="entry name" value="Sigma2 domain of RNA polymerase sigma factors"/>
    <property type="match status" value="1"/>
</dbReference>
<feature type="domain" description="RNA polymerase sigma-70 region 2" evidence="1">
    <location>
        <begin position="18"/>
        <end position="77"/>
    </location>
</feature>
<sequence>METAAEEEFRDFVQARWQPLVRTAILLAGDQGRAEDLVQQTLVIVHRKWRHIDPGARSAYARAVLVNESASWFRCRRHTEVPLDCAGQGAWTPRRIGPCSLRTSRRRPFVRTDRYEEPTP</sequence>
<dbReference type="InterPro" id="IPR013325">
    <property type="entry name" value="RNA_pol_sigma_r2"/>
</dbReference>
<organism evidence="2 3">
    <name type="scientific">Nostocoides vanveenii</name>
    <dbReference type="NCBI Taxonomy" id="330835"/>
    <lineage>
        <taxon>Bacteria</taxon>
        <taxon>Bacillati</taxon>
        <taxon>Actinomycetota</taxon>
        <taxon>Actinomycetes</taxon>
        <taxon>Micrococcales</taxon>
        <taxon>Intrasporangiaceae</taxon>
        <taxon>Nostocoides</taxon>
    </lineage>
</organism>
<dbReference type="Pfam" id="PF04542">
    <property type="entry name" value="Sigma70_r2"/>
    <property type="match status" value="1"/>
</dbReference>
<dbReference type="InterPro" id="IPR007627">
    <property type="entry name" value="RNA_pol_sigma70_r2"/>
</dbReference>
<accession>A0ABN2KXJ6</accession>
<evidence type="ECO:0000313" key="2">
    <source>
        <dbReference type="EMBL" id="GAA1767821.1"/>
    </source>
</evidence>
<dbReference type="Gene3D" id="1.10.1740.10">
    <property type="match status" value="1"/>
</dbReference>
<gene>
    <name evidence="2" type="ORF">GCM10009810_28170</name>
</gene>
<evidence type="ECO:0000259" key="1">
    <source>
        <dbReference type="Pfam" id="PF04542"/>
    </source>
</evidence>
<protein>
    <recommendedName>
        <fullName evidence="1">RNA polymerase sigma-70 region 2 domain-containing protein</fullName>
    </recommendedName>
</protein>
<dbReference type="Proteomes" id="UP001501475">
    <property type="component" value="Unassembled WGS sequence"/>
</dbReference>